<dbReference type="PIRSF" id="PIRSF016578">
    <property type="entry name" value="HsaA"/>
    <property type="match status" value="1"/>
</dbReference>
<name>A0A7W7SLQ1_9ACTN</name>
<dbReference type="InterPro" id="IPR037069">
    <property type="entry name" value="AcylCoA_DH/ox_N_sf"/>
</dbReference>
<comment type="caution">
    <text evidence="9">The sequence shown here is derived from an EMBL/GenBank/DDBJ whole genome shotgun (WGS) entry which is preliminary data.</text>
</comment>
<dbReference type="RefSeq" id="WP_184923616.1">
    <property type="nucleotide sequence ID" value="NZ_JACHJR010000001.1"/>
</dbReference>
<dbReference type="SUPFAM" id="SSF47203">
    <property type="entry name" value="Acyl-CoA dehydrogenase C-terminal domain-like"/>
    <property type="match status" value="1"/>
</dbReference>
<evidence type="ECO:0000256" key="5">
    <source>
        <dbReference type="RuleBase" id="RU362125"/>
    </source>
</evidence>
<proteinExistence type="inferred from homology"/>
<evidence type="ECO:0000256" key="3">
    <source>
        <dbReference type="ARBA" id="ARBA00022630"/>
    </source>
</evidence>
<dbReference type="GO" id="GO:0003995">
    <property type="term" value="F:acyl-CoA dehydrogenase activity"/>
    <property type="evidence" value="ECO:0007669"/>
    <property type="project" value="TreeGrafter"/>
</dbReference>
<evidence type="ECO:0000313" key="10">
    <source>
        <dbReference type="Proteomes" id="UP000573327"/>
    </source>
</evidence>
<dbReference type="Gene3D" id="2.40.110.10">
    <property type="entry name" value="Butyryl-CoA Dehydrogenase, subunit A, domain 2"/>
    <property type="match status" value="1"/>
</dbReference>
<sequence>MSDGISPGHEDIWRSVGENAGGWDIAGEIPRTVLTELGAAGLLCAEVGKQYGGLGLGSQESGQLTAYVGSLCSSVRSVMTSQGMAAWTIQRLGTREQRDVFLPQLTGGRLAAVAFSEPEAGSDLGAMTTELRLDGDTVIVDGSKTWITAAAYADVIVVIGKLGDDAAAVVVPTDAEGVRIEKIPHPMGCRAAGHAQVRLDGVRLPAANVLGGTGLPLPFLVTTALAYGRMSVAWGCVGILRGCLDAVTEHARSRRQFGKPIGEHQLVSRRVAELYAAEQVATAVCRQAAESWESGSPELVIATVLAKHVSATEAVRGTASAMQIMASAGASDGHVVARAYRDAKLMEIIEGSSEICQLELARHALATGNSTVRQKEAQ</sequence>
<dbReference type="PANTHER" id="PTHR43884">
    <property type="entry name" value="ACYL-COA DEHYDROGENASE"/>
    <property type="match status" value="1"/>
</dbReference>
<evidence type="ECO:0000256" key="4">
    <source>
        <dbReference type="ARBA" id="ARBA00022827"/>
    </source>
</evidence>
<keyword evidence="5" id="KW-0560">Oxidoreductase</keyword>
<accession>A0A7W7SLQ1</accession>
<dbReference type="InterPro" id="IPR006091">
    <property type="entry name" value="Acyl-CoA_Oxase/DH_mid-dom"/>
</dbReference>
<feature type="domain" description="Acyl-CoA dehydrogenase/oxidase N-terminal" evidence="8">
    <location>
        <begin position="18"/>
        <end position="108"/>
    </location>
</feature>
<keyword evidence="3 5" id="KW-0285">Flavoprotein</keyword>
<dbReference type="InterPro" id="IPR036250">
    <property type="entry name" value="AcylCo_DH-like_C"/>
</dbReference>
<evidence type="ECO:0000256" key="2">
    <source>
        <dbReference type="ARBA" id="ARBA00009347"/>
    </source>
</evidence>
<dbReference type="EMBL" id="JACHJR010000001">
    <property type="protein sequence ID" value="MBB4951566.1"/>
    <property type="molecule type" value="Genomic_DNA"/>
</dbReference>
<dbReference type="InterPro" id="IPR009075">
    <property type="entry name" value="AcylCo_DH/oxidase_C"/>
</dbReference>
<evidence type="ECO:0000259" key="8">
    <source>
        <dbReference type="Pfam" id="PF02771"/>
    </source>
</evidence>
<keyword evidence="10" id="KW-1185">Reference proteome</keyword>
<dbReference type="InterPro" id="IPR013786">
    <property type="entry name" value="AcylCoA_DH/ox_N"/>
</dbReference>
<dbReference type="InterPro" id="IPR046373">
    <property type="entry name" value="Acyl-CoA_Oxase/DH_mid-dom_sf"/>
</dbReference>
<dbReference type="GO" id="GO:0050660">
    <property type="term" value="F:flavin adenine dinucleotide binding"/>
    <property type="evidence" value="ECO:0007669"/>
    <property type="project" value="InterPro"/>
</dbReference>
<feature type="domain" description="Acyl-CoA oxidase/dehydrogenase middle" evidence="7">
    <location>
        <begin position="112"/>
        <end position="202"/>
    </location>
</feature>
<keyword evidence="4 5" id="KW-0274">FAD</keyword>
<dbReference type="SUPFAM" id="SSF56645">
    <property type="entry name" value="Acyl-CoA dehydrogenase NM domain-like"/>
    <property type="match status" value="1"/>
</dbReference>
<protein>
    <submittedName>
        <fullName evidence="9">Methoxymalonate biosynthesis protein</fullName>
    </submittedName>
</protein>
<dbReference type="Gene3D" id="1.10.540.10">
    <property type="entry name" value="Acyl-CoA dehydrogenase/oxidase, N-terminal domain"/>
    <property type="match status" value="1"/>
</dbReference>
<dbReference type="Pfam" id="PF02771">
    <property type="entry name" value="Acyl-CoA_dh_N"/>
    <property type="match status" value="1"/>
</dbReference>
<comment type="similarity">
    <text evidence="2 5">Belongs to the acyl-CoA dehydrogenase family.</text>
</comment>
<dbReference type="Pfam" id="PF02770">
    <property type="entry name" value="Acyl-CoA_dh_M"/>
    <property type="match status" value="1"/>
</dbReference>
<reference evidence="9 10" key="1">
    <citation type="submission" date="2020-08" db="EMBL/GenBank/DDBJ databases">
        <title>Sequencing the genomes of 1000 actinobacteria strains.</title>
        <authorList>
            <person name="Klenk H.-P."/>
        </authorList>
    </citation>
    <scope>NUCLEOTIDE SEQUENCE [LARGE SCALE GENOMIC DNA]</scope>
    <source>
        <strain evidence="9 10">DSM 44786</strain>
    </source>
</reference>
<evidence type="ECO:0000259" key="7">
    <source>
        <dbReference type="Pfam" id="PF02770"/>
    </source>
</evidence>
<dbReference type="Gene3D" id="1.20.140.10">
    <property type="entry name" value="Butyryl-CoA Dehydrogenase, subunit A, domain 3"/>
    <property type="match status" value="1"/>
</dbReference>
<comment type="cofactor">
    <cofactor evidence="1 5">
        <name>FAD</name>
        <dbReference type="ChEBI" id="CHEBI:57692"/>
    </cofactor>
</comment>
<dbReference type="Pfam" id="PF00441">
    <property type="entry name" value="Acyl-CoA_dh_1"/>
    <property type="match status" value="1"/>
</dbReference>
<organism evidence="9 10">
    <name type="scientific">Kitasatospora gansuensis</name>
    <dbReference type="NCBI Taxonomy" id="258050"/>
    <lineage>
        <taxon>Bacteria</taxon>
        <taxon>Bacillati</taxon>
        <taxon>Actinomycetota</taxon>
        <taxon>Actinomycetes</taxon>
        <taxon>Kitasatosporales</taxon>
        <taxon>Streptomycetaceae</taxon>
        <taxon>Kitasatospora</taxon>
    </lineage>
</organism>
<dbReference type="PANTHER" id="PTHR43884:SF12">
    <property type="entry name" value="ISOVALERYL-COA DEHYDROGENASE, MITOCHONDRIAL-RELATED"/>
    <property type="match status" value="1"/>
</dbReference>
<dbReference type="Proteomes" id="UP000573327">
    <property type="component" value="Unassembled WGS sequence"/>
</dbReference>
<evidence type="ECO:0000259" key="6">
    <source>
        <dbReference type="Pfam" id="PF00441"/>
    </source>
</evidence>
<evidence type="ECO:0000313" key="9">
    <source>
        <dbReference type="EMBL" id="MBB4951566.1"/>
    </source>
</evidence>
<gene>
    <name evidence="9" type="ORF">F4556_007101</name>
</gene>
<evidence type="ECO:0000256" key="1">
    <source>
        <dbReference type="ARBA" id="ARBA00001974"/>
    </source>
</evidence>
<feature type="domain" description="Acyl-CoA dehydrogenase/oxidase C-terminal" evidence="6">
    <location>
        <begin position="221"/>
        <end position="363"/>
    </location>
</feature>
<dbReference type="InterPro" id="IPR009100">
    <property type="entry name" value="AcylCoA_DH/oxidase_NM_dom_sf"/>
</dbReference>
<dbReference type="AlphaFoldDB" id="A0A7W7SLQ1"/>
<dbReference type="CDD" id="cd00567">
    <property type="entry name" value="ACAD"/>
    <property type="match status" value="1"/>
</dbReference>